<reference evidence="1 2" key="1">
    <citation type="submission" date="2023-04" db="EMBL/GenBank/DDBJ databases">
        <title>Halomonas strains isolated from rhizosphere soil.</title>
        <authorList>
            <person name="Xu L."/>
            <person name="Sun J.-Q."/>
        </authorList>
    </citation>
    <scope>NUCLEOTIDE SEQUENCE [LARGE SCALE GENOMIC DNA]</scope>
    <source>
        <strain evidence="1 2">LN1S58</strain>
    </source>
</reference>
<organism evidence="1 2">
    <name type="scientific">Halomonas kalidii</name>
    <dbReference type="NCBI Taxonomy" id="3043293"/>
    <lineage>
        <taxon>Bacteria</taxon>
        <taxon>Pseudomonadati</taxon>
        <taxon>Pseudomonadota</taxon>
        <taxon>Gammaproteobacteria</taxon>
        <taxon>Oceanospirillales</taxon>
        <taxon>Halomonadaceae</taxon>
        <taxon>Halomonas</taxon>
    </lineage>
</organism>
<keyword evidence="2" id="KW-1185">Reference proteome</keyword>
<sequence>MISTNLIKKFGMLGVSMGLLISPLALSDEVALPTVIVIGGDLISPSFQSDPVNDPRYITQAAFRGPMTANGFATEDLSPSFRSNPVNDPQYMIQLGLRGPVMLHGLATADLSPSFWSNPAHDPFMTGYTH</sequence>
<dbReference type="EMBL" id="JASCQO010000049">
    <property type="protein sequence ID" value="MDI5935730.1"/>
    <property type="molecule type" value="Genomic_DNA"/>
</dbReference>
<dbReference type="RefSeq" id="WP_282723157.1">
    <property type="nucleotide sequence ID" value="NZ_JASCQO010000049.1"/>
</dbReference>
<dbReference type="Proteomes" id="UP001244242">
    <property type="component" value="Unassembled WGS sequence"/>
</dbReference>
<evidence type="ECO:0000313" key="2">
    <source>
        <dbReference type="Proteomes" id="UP001244242"/>
    </source>
</evidence>
<gene>
    <name evidence="1" type="ORF">QLQ84_18215</name>
</gene>
<evidence type="ECO:0000313" key="1">
    <source>
        <dbReference type="EMBL" id="MDI5935730.1"/>
    </source>
</evidence>
<accession>A0ABT6VP05</accession>
<name>A0ABT6VP05_9GAMM</name>
<protein>
    <submittedName>
        <fullName evidence="1">Uncharacterized protein</fullName>
    </submittedName>
</protein>
<comment type="caution">
    <text evidence="1">The sequence shown here is derived from an EMBL/GenBank/DDBJ whole genome shotgun (WGS) entry which is preliminary data.</text>
</comment>
<proteinExistence type="predicted"/>